<gene>
    <name evidence="1" type="ORF">B0H16DRAFT_1450805</name>
</gene>
<evidence type="ECO:0000313" key="2">
    <source>
        <dbReference type="Proteomes" id="UP001215598"/>
    </source>
</evidence>
<reference evidence="1" key="1">
    <citation type="submission" date="2023-03" db="EMBL/GenBank/DDBJ databases">
        <title>Massive genome expansion in bonnet fungi (Mycena s.s.) driven by repeated elements and novel gene families across ecological guilds.</title>
        <authorList>
            <consortium name="Lawrence Berkeley National Laboratory"/>
            <person name="Harder C.B."/>
            <person name="Miyauchi S."/>
            <person name="Viragh M."/>
            <person name="Kuo A."/>
            <person name="Thoen E."/>
            <person name="Andreopoulos B."/>
            <person name="Lu D."/>
            <person name="Skrede I."/>
            <person name="Drula E."/>
            <person name="Henrissat B."/>
            <person name="Morin E."/>
            <person name="Kohler A."/>
            <person name="Barry K."/>
            <person name="LaButti K."/>
            <person name="Morin E."/>
            <person name="Salamov A."/>
            <person name="Lipzen A."/>
            <person name="Mereny Z."/>
            <person name="Hegedus B."/>
            <person name="Baldrian P."/>
            <person name="Stursova M."/>
            <person name="Weitz H."/>
            <person name="Taylor A."/>
            <person name="Grigoriev I.V."/>
            <person name="Nagy L.G."/>
            <person name="Martin F."/>
            <person name="Kauserud H."/>
        </authorList>
    </citation>
    <scope>NUCLEOTIDE SEQUENCE</scope>
    <source>
        <strain evidence="1">CBHHK182m</strain>
    </source>
</reference>
<dbReference type="AlphaFoldDB" id="A0AAD7JZY7"/>
<accession>A0AAD7JZY7</accession>
<keyword evidence="2" id="KW-1185">Reference proteome</keyword>
<proteinExistence type="predicted"/>
<dbReference type="Proteomes" id="UP001215598">
    <property type="component" value="Unassembled WGS sequence"/>
</dbReference>
<organism evidence="1 2">
    <name type="scientific">Mycena metata</name>
    <dbReference type="NCBI Taxonomy" id="1033252"/>
    <lineage>
        <taxon>Eukaryota</taxon>
        <taxon>Fungi</taxon>
        <taxon>Dikarya</taxon>
        <taxon>Basidiomycota</taxon>
        <taxon>Agaricomycotina</taxon>
        <taxon>Agaricomycetes</taxon>
        <taxon>Agaricomycetidae</taxon>
        <taxon>Agaricales</taxon>
        <taxon>Marasmiineae</taxon>
        <taxon>Mycenaceae</taxon>
        <taxon>Mycena</taxon>
    </lineage>
</organism>
<sequence>MQRKTVIILCHLCRPRFNGAAPNVTQCRPCYAGTLPPPKHLPSPLPPPSTRNDAPCRPWCRPQPPPVTPPAAALPPLQCSLVCKHSHRARQMSSPMVNYSQWEAAAPGAALAAAPLPPSGGKGHRFNHLGNTGGEVGGKLVHGAAHGTAACRIFSAASSLYRHAASHQCNRRIPPRDAAVSPRRAASPPHHRRVQIDLVAIYLNVGAPIRADSSAILCHYVARTPTVIAVQRSILQLANDAVQISNRRVTAASPPRQPDAANYFGPPICTQSSAFNIENLGTRLSLGLLNEKFKQVYTTLLCIIFQPVAVQSAFKWLKTVEGLKSENGAKLLTRRHHTLRRVTPGGFKSQYSSSNVGMQH</sequence>
<evidence type="ECO:0000313" key="1">
    <source>
        <dbReference type="EMBL" id="KAJ7773994.1"/>
    </source>
</evidence>
<name>A0AAD7JZY7_9AGAR</name>
<comment type="caution">
    <text evidence="1">The sequence shown here is derived from an EMBL/GenBank/DDBJ whole genome shotgun (WGS) entry which is preliminary data.</text>
</comment>
<dbReference type="EMBL" id="JARKIB010000012">
    <property type="protein sequence ID" value="KAJ7773994.1"/>
    <property type="molecule type" value="Genomic_DNA"/>
</dbReference>
<protein>
    <submittedName>
        <fullName evidence="1">Uncharacterized protein</fullName>
    </submittedName>
</protein>